<evidence type="ECO:0000256" key="10">
    <source>
        <dbReference type="ARBA" id="ARBA00022741"/>
    </source>
</evidence>
<reference evidence="17 18" key="1">
    <citation type="submission" date="2019-02" db="EMBL/GenBank/DDBJ databases">
        <title>Aquabacterium sp. strain KMB7.</title>
        <authorList>
            <person name="Chen W.-M."/>
        </authorList>
    </citation>
    <scope>NUCLEOTIDE SEQUENCE [LARGE SCALE GENOMIC DNA]</scope>
    <source>
        <strain evidence="17 18">KMB7</strain>
    </source>
</reference>
<evidence type="ECO:0000256" key="13">
    <source>
        <dbReference type="ARBA" id="ARBA00023134"/>
    </source>
</evidence>
<evidence type="ECO:0000256" key="6">
    <source>
        <dbReference type="ARBA" id="ARBA00005159"/>
    </source>
</evidence>
<dbReference type="Proteomes" id="UP000292120">
    <property type="component" value="Unassembled WGS sequence"/>
</dbReference>
<dbReference type="UniPathway" id="UPA00148">
    <property type="reaction ID" value="UER00236"/>
</dbReference>
<keyword evidence="12 14" id="KW-0067">ATP-binding</keyword>
<evidence type="ECO:0000256" key="4">
    <source>
        <dbReference type="ARBA" id="ARBA00003889"/>
    </source>
</evidence>
<evidence type="ECO:0000256" key="16">
    <source>
        <dbReference type="PIRSR" id="PIRSR006135-2"/>
    </source>
</evidence>
<evidence type="ECO:0000256" key="5">
    <source>
        <dbReference type="ARBA" id="ARBA00004692"/>
    </source>
</evidence>
<comment type="caution">
    <text evidence="17">The sequence shown here is derived from an EMBL/GenBank/DDBJ whole genome shotgun (WGS) entry which is preliminary data.</text>
</comment>
<dbReference type="CDD" id="cd00544">
    <property type="entry name" value="CobU"/>
    <property type="match status" value="1"/>
</dbReference>
<evidence type="ECO:0000256" key="14">
    <source>
        <dbReference type="PIRNR" id="PIRNR006135"/>
    </source>
</evidence>
<evidence type="ECO:0000256" key="7">
    <source>
        <dbReference type="ARBA" id="ARBA00007490"/>
    </source>
</evidence>
<dbReference type="OrthoDB" id="9788370at2"/>
<dbReference type="GO" id="GO:0009236">
    <property type="term" value="P:cobalamin biosynthetic process"/>
    <property type="evidence" value="ECO:0007669"/>
    <property type="project" value="UniProtKB-UniRule"/>
</dbReference>
<protein>
    <recommendedName>
        <fullName evidence="14">Bifunctional adenosylcobalamin biosynthesis protein</fullName>
        <ecNumber evidence="14">2.7.1.156</ecNumber>
        <ecNumber evidence="14">2.7.7.62</ecNumber>
    </recommendedName>
</protein>
<evidence type="ECO:0000256" key="11">
    <source>
        <dbReference type="ARBA" id="ARBA00022777"/>
    </source>
</evidence>
<dbReference type="NCBIfam" id="NF004469">
    <property type="entry name" value="PRK05800.1"/>
    <property type="match status" value="1"/>
</dbReference>
<feature type="binding site" evidence="16">
    <location>
        <position position="71"/>
    </location>
    <ligand>
        <name>GTP</name>
        <dbReference type="ChEBI" id="CHEBI:37565"/>
    </ligand>
</feature>
<dbReference type="GO" id="GO:0005525">
    <property type="term" value="F:GTP binding"/>
    <property type="evidence" value="ECO:0007669"/>
    <property type="project" value="UniProtKB-UniRule"/>
</dbReference>
<evidence type="ECO:0000256" key="1">
    <source>
        <dbReference type="ARBA" id="ARBA00000312"/>
    </source>
</evidence>
<dbReference type="Gene3D" id="3.40.50.300">
    <property type="entry name" value="P-loop containing nucleotide triphosphate hydrolases"/>
    <property type="match status" value="1"/>
</dbReference>
<keyword evidence="8 14" id="KW-0169">Cobalamin biosynthesis</keyword>
<comment type="similarity">
    <text evidence="7 14">Belongs to the CobU/CobP family.</text>
</comment>
<dbReference type="PANTHER" id="PTHR34848">
    <property type="match status" value="1"/>
</dbReference>
<dbReference type="GO" id="GO:0043752">
    <property type="term" value="F:adenosylcobinamide kinase activity"/>
    <property type="evidence" value="ECO:0007669"/>
    <property type="project" value="UniProtKB-EC"/>
</dbReference>
<evidence type="ECO:0000256" key="8">
    <source>
        <dbReference type="ARBA" id="ARBA00022573"/>
    </source>
</evidence>
<dbReference type="GO" id="GO:0008820">
    <property type="term" value="F:cobinamide phosphate guanylyltransferase activity"/>
    <property type="evidence" value="ECO:0007669"/>
    <property type="project" value="UniProtKB-UniRule"/>
</dbReference>
<dbReference type="EMBL" id="SIXI01000001">
    <property type="protein sequence ID" value="TBO34238.1"/>
    <property type="molecule type" value="Genomic_DNA"/>
</dbReference>
<evidence type="ECO:0000256" key="3">
    <source>
        <dbReference type="ARBA" id="ARBA00001522"/>
    </source>
</evidence>
<feature type="binding site" evidence="16">
    <location>
        <begin position="43"/>
        <end position="45"/>
    </location>
    <ligand>
        <name>GTP</name>
        <dbReference type="ChEBI" id="CHEBI:37565"/>
    </ligand>
</feature>
<dbReference type="PIRSF" id="PIRSF006135">
    <property type="entry name" value="CobU"/>
    <property type="match status" value="1"/>
</dbReference>
<feature type="binding site" evidence="16">
    <location>
        <position position="93"/>
    </location>
    <ligand>
        <name>GTP</name>
        <dbReference type="ChEBI" id="CHEBI:37565"/>
    </ligand>
</feature>
<comment type="pathway">
    <text evidence="5 14">Cofactor biosynthesis; adenosylcobalamin biosynthesis; adenosylcobalamin from cob(II)yrinate a,c-diamide: step 6/7.</text>
</comment>
<dbReference type="Pfam" id="PF02283">
    <property type="entry name" value="CobU"/>
    <property type="match status" value="1"/>
</dbReference>
<dbReference type="AlphaFoldDB" id="A0A4Q9H2J0"/>
<evidence type="ECO:0000256" key="9">
    <source>
        <dbReference type="ARBA" id="ARBA00022679"/>
    </source>
</evidence>
<evidence type="ECO:0000256" key="2">
    <source>
        <dbReference type="ARBA" id="ARBA00000711"/>
    </source>
</evidence>
<feature type="active site" description="GMP-histidine intermediate" evidence="15">
    <location>
        <position position="59"/>
    </location>
</feature>
<keyword evidence="9 14" id="KW-0808">Transferase</keyword>
<accession>A0A4Q9H2J0</accession>
<comment type="catalytic activity">
    <reaction evidence="1 14">
        <text>adenosylcob(III)inamide + ATP = adenosylcob(III)inamide phosphate + ADP + H(+)</text>
        <dbReference type="Rhea" id="RHEA:15769"/>
        <dbReference type="ChEBI" id="CHEBI:2480"/>
        <dbReference type="ChEBI" id="CHEBI:15378"/>
        <dbReference type="ChEBI" id="CHEBI:30616"/>
        <dbReference type="ChEBI" id="CHEBI:58502"/>
        <dbReference type="ChEBI" id="CHEBI:456216"/>
        <dbReference type="EC" id="2.7.1.156"/>
    </reaction>
</comment>
<keyword evidence="17" id="KW-0548">Nucleotidyltransferase</keyword>
<sequence length="187" mass="20774">MTMHHLIVGGQRSGKSRHAEALAQRWLMQPAVDGHTREVVVVATALAWDDEMRARIARHQAERPEGMRTVEEPRALTAVLQREAAPHRLLLVDCLTLWLTNWLMPAEGPGDVAAWRAEREALFATLPQLSGPVVAVSNEVGWGVVPMGREVRQFVDELGWLNQGFAARCSDLTLMVAGQPWHRPVVA</sequence>
<name>A0A4Q9H2J0_9BURK</name>
<evidence type="ECO:0000313" key="17">
    <source>
        <dbReference type="EMBL" id="TBO34238.1"/>
    </source>
</evidence>
<dbReference type="PANTHER" id="PTHR34848:SF1">
    <property type="entry name" value="BIFUNCTIONAL ADENOSYLCOBALAMIN BIOSYNTHESIS PROTEIN COBU"/>
    <property type="match status" value="1"/>
</dbReference>
<comment type="function">
    <text evidence="4 14">Catalyzes ATP-dependent phosphorylation of adenosylcobinamide and addition of GMP to adenosylcobinamide phosphate.</text>
</comment>
<proteinExistence type="inferred from homology"/>
<keyword evidence="10 14" id="KW-0547">Nucleotide-binding</keyword>
<dbReference type="EC" id="2.7.7.62" evidence="14"/>
<dbReference type="EC" id="2.7.1.156" evidence="14"/>
<gene>
    <name evidence="17" type="primary">cobU</name>
    <name evidence="17" type="ORF">EYS42_02045</name>
</gene>
<keyword evidence="18" id="KW-1185">Reference proteome</keyword>
<comment type="pathway">
    <text evidence="6 14">Cofactor biosynthesis; adenosylcobalamin biosynthesis; adenosylcobalamin from cob(II)yrinate a,c-diamide: step 5/7.</text>
</comment>
<dbReference type="SUPFAM" id="SSF52540">
    <property type="entry name" value="P-loop containing nucleoside triphosphate hydrolases"/>
    <property type="match status" value="1"/>
</dbReference>
<dbReference type="RefSeq" id="WP_130966188.1">
    <property type="nucleotide sequence ID" value="NZ_SIXI01000001.1"/>
</dbReference>
<comment type="catalytic activity">
    <reaction evidence="3">
        <text>adenosylcob(III)inamide + GTP = adenosylcob(III)inamide phosphate + GDP + H(+)</text>
        <dbReference type="Rhea" id="RHEA:15765"/>
        <dbReference type="ChEBI" id="CHEBI:2480"/>
        <dbReference type="ChEBI" id="CHEBI:15378"/>
        <dbReference type="ChEBI" id="CHEBI:37565"/>
        <dbReference type="ChEBI" id="CHEBI:58189"/>
        <dbReference type="ChEBI" id="CHEBI:58502"/>
        <dbReference type="EC" id="2.7.1.156"/>
    </reaction>
</comment>
<evidence type="ECO:0000256" key="15">
    <source>
        <dbReference type="PIRSR" id="PIRSR006135-1"/>
    </source>
</evidence>
<comment type="catalytic activity">
    <reaction evidence="2 14">
        <text>adenosylcob(III)inamide phosphate + GTP + H(+) = adenosylcob(III)inamide-GDP + diphosphate</text>
        <dbReference type="Rhea" id="RHEA:22712"/>
        <dbReference type="ChEBI" id="CHEBI:15378"/>
        <dbReference type="ChEBI" id="CHEBI:33019"/>
        <dbReference type="ChEBI" id="CHEBI:37565"/>
        <dbReference type="ChEBI" id="CHEBI:58502"/>
        <dbReference type="ChEBI" id="CHEBI:60487"/>
        <dbReference type="EC" id="2.7.7.62"/>
    </reaction>
</comment>
<evidence type="ECO:0000256" key="12">
    <source>
        <dbReference type="ARBA" id="ARBA00022840"/>
    </source>
</evidence>
<keyword evidence="11 14" id="KW-0418">Kinase</keyword>
<dbReference type="InterPro" id="IPR003203">
    <property type="entry name" value="CobU/CobP"/>
</dbReference>
<feature type="binding site" evidence="16">
    <location>
        <begin position="9"/>
        <end position="16"/>
    </location>
    <ligand>
        <name>GTP</name>
        <dbReference type="ChEBI" id="CHEBI:37565"/>
    </ligand>
</feature>
<evidence type="ECO:0000313" key="18">
    <source>
        <dbReference type="Proteomes" id="UP000292120"/>
    </source>
</evidence>
<organism evidence="17 18">
    <name type="scientific">Aquabacterium lacunae</name>
    <dbReference type="NCBI Taxonomy" id="2528630"/>
    <lineage>
        <taxon>Bacteria</taxon>
        <taxon>Pseudomonadati</taxon>
        <taxon>Pseudomonadota</taxon>
        <taxon>Betaproteobacteria</taxon>
        <taxon>Burkholderiales</taxon>
        <taxon>Aquabacterium</taxon>
    </lineage>
</organism>
<dbReference type="GO" id="GO:0005524">
    <property type="term" value="F:ATP binding"/>
    <property type="evidence" value="ECO:0007669"/>
    <property type="project" value="UniProtKB-UniRule"/>
</dbReference>
<dbReference type="InterPro" id="IPR027417">
    <property type="entry name" value="P-loop_NTPase"/>
</dbReference>
<keyword evidence="13 14" id="KW-0342">GTP-binding</keyword>